<evidence type="ECO:0000313" key="1">
    <source>
        <dbReference type="EMBL" id="KGK08540.1"/>
    </source>
</evidence>
<dbReference type="EMBL" id="JMCG01000001">
    <property type="protein sequence ID" value="KGK12439.1"/>
    <property type="molecule type" value="Genomic_DNA"/>
</dbReference>
<evidence type="ECO:0000313" key="2">
    <source>
        <dbReference type="EMBL" id="KGK12439.1"/>
    </source>
</evidence>
<comment type="caution">
    <text evidence="2">The sequence shown here is derived from an EMBL/GenBank/DDBJ whole genome shotgun (WGS) entry which is preliminary data.</text>
</comment>
<dbReference type="RefSeq" id="WP_039428564.1">
    <property type="nucleotide sequence ID" value="NZ_CP061845.1"/>
</dbReference>
<protein>
    <submittedName>
        <fullName evidence="2">Uncharacterized protein</fullName>
    </submittedName>
</protein>
<reference evidence="2 3" key="1">
    <citation type="submission" date="2014-04" db="EMBL/GenBank/DDBJ databases">
        <title>Genome sequencing of Vibrio navarrensis strains.</title>
        <authorList>
            <person name="Gladney L.M."/>
            <person name="Katz L.S."/>
            <person name="Marino-Ramirez L."/>
            <person name="Jordan I.K."/>
        </authorList>
    </citation>
    <scope>NUCLEOTIDE SEQUENCE [LARGE SCALE GENOMIC DNA]</scope>
    <source>
        <strain evidence="2 3">ATCC 51183</strain>
    </source>
</reference>
<dbReference type="Proteomes" id="UP000029994">
    <property type="component" value="Unassembled WGS sequence"/>
</dbReference>
<evidence type="ECO:0000313" key="3">
    <source>
        <dbReference type="Proteomes" id="UP000029994"/>
    </source>
</evidence>
<keyword evidence="3" id="KW-1185">Reference proteome</keyword>
<dbReference type="GeneID" id="43684392"/>
<name>A0A099LXV0_9VIBR</name>
<dbReference type="AlphaFoldDB" id="A0A099LXV0"/>
<dbReference type="EMBL" id="JMCG01000002">
    <property type="protein sequence ID" value="KGK08540.1"/>
    <property type="molecule type" value="Genomic_DNA"/>
</dbReference>
<dbReference type="eggNOG" id="ENOG503494S">
    <property type="taxonomic scope" value="Bacteria"/>
</dbReference>
<organism evidence="2 3">
    <name type="scientific">Vibrio navarrensis</name>
    <dbReference type="NCBI Taxonomy" id="29495"/>
    <lineage>
        <taxon>Bacteria</taxon>
        <taxon>Pseudomonadati</taxon>
        <taxon>Pseudomonadota</taxon>
        <taxon>Gammaproteobacteria</taxon>
        <taxon>Vibrionales</taxon>
        <taxon>Vibrionaceae</taxon>
        <taxon>Vibrio</taxon>
    </lineage>
</organism>
<accession>A0A099LXV0</accession>
<gene>
    <name evidence="2" type="ORF">EA26_14455</name>
    <name evidence="1" type="ORF">EA26_14990</name>
</gene>
<proteinExistence type="predicted"/>
<sequence>MPKYQFFCKPNSNRGEFTYLNMDSETYLFEKKELLSSGLEVDGDTIQAPTPEEAIEKFKLNFCQPLEDYANSSASGGLATFIFESFKSITEKK</sequence>